<feature type="transmembrane region" description="Helical" evidence="9">
    <location>
        <begin position="436"/>
        <end position="457"/>
    </location>
</feature>
<feature type="transmembrane region" description="Helical" evidence="9">
    <location>
        <begin position="342"/>
        <end position="360"/>
    </location>
</feature>
<feature type="transmembrane region" description="Helical" evidence="9">
    <location>
        <begin position="92"/>
        <end position="115"/>
    </location>
</feature>
<evidence type="ECO:0000256" key="9">
    <source>
        <dbReference type="SAM" id="Phobius"/>
    </source>
</evidence>
<dbReference type="OrthoDB" id="6133115at2759"/>
<name>A0A1V6SAR6_9EURO</name>
<evidence type="ECO:0000256" key="8">
    <source>
        <dbReference type="SAM" id="MobiDB-lite"/>
    </source>
</evidence>
<dbReference type="PROSITE" id="PS00216">
    <property type="entry name" value="SUGAR_TRANSPORT_1"/>
    <property type="match status" value="1"/>
</dbReference>
<dbReference type="InterPro" id="IPR036259">
    <property type="entry name" value="MFS_trans_sf"/>
</dbReference>
<feature type="compositionally biased region" description="Basic and acidic residues" evidence="8">
    <location>
        <begin position="529"/>
        <end position="540"/>
    </location>
</feature>
<dbReference type="GO" id="GO:0005351">
    <property type="term" value="F:carbohydrate:proton symporter activity"/>
    <property type="evidence" value="ECO:0007669"/>
    <property type="project" value="TreeGrafter"/>
</dbReference>
<dbReference type="InterPro" id="IPR003663">
    <property type="entry name" value="Sugar/inositol_transpt"/>
</dbReference>
<protein>
    <recommendedName>
        <fullName evidence="10">Major facilitator superfamily (MFS) profile domain-containing protein</fullName>
    </recommendedName>
</protein>
<dbReference type="GO" id="GO:0016020">
    <property type="term" value="C:membrane"/>
    <property type="evidence" value="ECO:0007669"/>
    <property type="project" value="UniProtKB-SubCell"/>
</dbReference>
<feature type="transmembrane region" description="Helical" evidence="9">
    <location>
        <begin position="59"/>
        <end position="80"/>
    </location>
</feature>
<dbReference type="Pfam" id="PF00083">
    <property type="entry name" value="Sugar_tr"/>
    <property type="match status" value="1"/>
</dbReference>
<dbReference type="Proteomes" id="UP000191518">
    <property type="component" value="Unassembled WGS sequence"/>
</dbReference>
<dbReference type="FunFam" id="1.20.1250.20:FF:000061">
    <property type="entry name" value="MFS sugar transporter"/>
    <property type="match status" value="1"/>
</dbReference>
<evidence type="ECO:0000256" key="4">
    <source>
        <dbReference type="ARBA" id="ARBA00022692"/>
    </source>
</evidence>
<keyword evidence="6 9" id="KW-0472">Membrane</keyword>
<dbReference type="GO" id="GO:0015793">
    <property type="term" value="P:glycerol transmembrane transport"/>
    <property type="evidence" value="ECO:0007669"/>
    <property type="project" value="TreeGrafter"/>
</dbReference>
<dbReference type="NCBIfam" id="TIGR00879">
    <property type="entry name" value="SP"/>
    <property type="match status" value="1"/>
</dbReference>
<evidence type="ECO:0000256" key="7">
    <source>
        <dbReference type="RuleBase" id="RU003346"/>
    </source>
</evidence>
<dbReference type="InterPro" id="IPR005828">
    <property type="entry name" value="MFS_sugar_transport-like"/>
</dbReference>
<keyword evidence="12" id="KW-1185">Reference proteome</keyword>
<keyword evidence="5 9" id="KW-1133">Transmembrane helix</keyword>
<comment type="similarity">
    <text evidence="2 7">Belongs to the major facilitator superfamily. Sugar transporter (TC 2.A.1.1) family.</text>
</comment>
<keyword evidence="4 9" id="KW-0812">Transmembrane</keyword>
<feature type="domain" description="Major facilitator superfamily (MFS) profile" evidence="10">
    <location>
        <begin position="17"/>
        <end position="461"/>
    </location>
</feature>
<dbReference type="InterPro" id="IPR020846">
    <property type="entry name" value="MFS_dom"/>
</dbReference>
<feature type="region of interest" description="Disordered" evidence="8">
    <location>
        <begin position="519"/>
        <end position="540"/>
    </location>
</feature>
<comment type="caution">
    <text evidence="11">The sequence shown here is derived from an EMBL/GenBank/DDBJ whole genome shotgun (WGS) entry which is preliminary data.</text>
</comment>
<dbReference type="AlphaFoldDB" id="A0A1V6SAR6"/>
<evidence type="ECO:0000256" key="5">
    <source>
        <dbReference type="ARBA" id="ARBA00022989"/>
    </source>
</evidence>
<feature type="transmembrane region" description="Helical" evidence="9">
    <location>
        <begin position="153"/>
        <end position="172"/>
    </location>
</feature>
<dbReference type="InterPro" id="IPR005829">
    <property type="entry name" value="Sugar_transporter_CS"/>
</dbReference>
<keyword evidence="3 7" id="KW-0813">Transport</keyword>
<feature type="transmembrane region" description="Helical" evidence="9">
    <location>
        <begin position="121"/>
        <end position="141"/>
    </location>
</feature>
<organism evidence="11 12">
    <name type="scientific">Penicillium vulpinum</name>
    <dbReference type="NCBI Taxonomy" id="29845"/>
    <lineage>
        <taxon>Eukaryota</taxon>
        <taxon>Fungi</taxon>
        <taxon>Dikarya</taxon>
        <taxon>Ascomycota</taxon>
        <taxon>Pezizomycotina</taxon>
        <taxon>Eurotiomycetes</taxon>
        <taxon>Eurotiomycetidae</taxon>
        <taxon>Eurotiales</taxon>
        <taxon>Aspergillaceae</taxon>
        <taxon>Penicillium</taxon>
    </lineage>
</organism>
<feature type="transmembrane region" description="Helical" evidence="9">
    <location>
        <begin position="284"/>
        <end position="302"/>
    </location>
</feature>
<evidence type="ECO:0000256" key="3">
    <source>
        <dbReference type="ARBA" id="ARBA00022448"/>
    </source>
</evidence>
<gene>
    <name evidence="11" type="ORF">PENVUL_c003G04491</name>
</gene>
<reference evidence="12" key="1">
    <citation type="journal article" date="2017" name="Nat. Microbiol.">
        <title>Global analysis of biosynthetic gene clusters reveals vast potential of secondary metabolite production in Penicillium species.</title>
        <authorList>
            <person name="Nielsen J.C."/>
            <person name="Grijseels S."/>
            <person name="Prigent S."/>
            <person name="Ji B."/>
            <person name="Dainat J."/>
            <person name="Nielsen K.F."/>
            <person name="Frisvad J.C."/>
            <person name="Workman M."/>
            <person name="Nielsen J."/>
        </authorList>
    </citation>
    <scope>NUCLEOTIDE SEQUENCE [LARGE SCALE GENOMIC DNA]</scope>
    <source>
        <strain evidence="12">IBT 29486</strain>
    </source>
</reference>
<feature type="transmembrane region" description="Helical" evidence="9">
    <location>
        <begin position="314"/>
        <end position="335"/>
    </location>
</feature>
<dbReference type="EMBL" id="MDYP01000003">
    <property type="protein sequence ID" value="OQE10976.1"/>
    <property type="molecule type" value="Genomic_DNA"/>
</dbReference>
<dbReference type="PRINTS" id="PR00171">
    <property type="entry name" value="SUGRTRNSPORT"/>
</dbReference>
<feature type="transmembrane region" description="Helical" evidence="9">
    <location>
        <begin position="372"/>
        <end position="396"/>
    </location>
</feature>
<feature type="transmembrane region" description="Helical" evidence="9">
    <location>
        <begin position="12"/>
        <end position="30"/>
    </location>
</feature>
<sequence>MWTTTSGLRGKKLHIAITFTSVVGFSLFGYDQGLMSGIISGDQFTKEFPALYGDSEHVAVLRGAVTACYELGCFFGAIFTMAYGQRIGRTPLLVAGGLLMILGTVISTAAFGPHWGLGQFVIGRVISGLGNGMDTATIPVWQSECSRAHNRGFLVCFEGAIIAVGTFIAYWLDFGLSYVDSSVQWRFPVAFQILFAILVTGGALMLPESPRWFVMQGHDQEALQVLAQLNDSSVDAEDVLADFNLMKADLNAMQNVESSSWGILFTGGKTQHFQRMMIGCSGQFFQQFTGCNAAIYYSTLLFQQNLHMHGKLPLVLGGVFATVYALATIPSFFMIEKVGRRNLFLIGFLGQGLSFIITMGCLIDSNTQNAKGAIVGIFLFICFFAFTTLPLPWIYPPEINPLRTRTKAASASTCMNWITNFAVVMFTPVFSNQSDWGIYLFFALVNFIAIPFAWFFYCETAGRDLEEVDIIFAKAHVEGKWPYQVAQEMPKLSIAEITQMQAELGLDIPNFRINSEAEKAETAMSSGSETREIAETKHDE</sequence>
<dbReference type="SUPFAM" id="SSF103473">
    <property type="entry name" value="MFS general substrate transporter"/>
    <property type="match status" value="1"/>
</dbReference>
<proteinExistence type="inferred from homology"/>
<feature type="transmembrane region" description="Helical" evidence="9">
    <location>
        <begin position="408"/>
        <end position="430"/>
    </location>
</feature>
<feature type="transmembrane region" description="Helical" evidence="9">
    <location>
        <begin position="184"/>
        <end position="206"/>
    </location>
</feature>
<evidence type="ECO:0000313" key="11">
    <source>
        <dbReference type="EMBL" id="OQE10976.1"/>
    </source>
</evidence>
<evidence type="ECO:0000256" key="1">
    <source>
        <dbReference type="ARBA" id="ARBA00004141"/>
    </source>
</evidence>
<dbReference type="PANTHER" id="PTHR48022:SF55">
    <property type="entry name" value="SUGAR TRANSPORTER STL1"/>
    <property type="match status" value="1"/>
</dbReference>
<comment type="subcellular location">
    <subcellularLocation>
        <location evidence="1">Membrane</location>
        <topology evidence="1">Multi-pass membrane protein</topology>
    </subcellularLocation>
</comment>
<evidence type="ECO:0000313" key="12">
    <source>
        <dbReference type="Proteomes" id="UP000191518"/>
    </source>
</evidence>
<dbReference type="Gene3D" id="1.20.1250.20">
    <property type="entry name" value="MFS general substrate transporter like domains"/>
    <property type="match status" value="1"/>
</dbReference>
<dbReference type="InterPro" id="IPR050360">
    <property type="entry name" value="MFS_Sugar_Transporters"/>
</dbReference>
<accession>A0A1V6SAR6</accession>
<dbReference type="PANTHER" id="PTHR48022">
    <property type="entry name" value="PLASTIDIC GLUCOSE TRANSPORTER 4"/>
    <property type="match status" value="1"/>
</dbReference>
<evidence type="ECO:0000256" key="2">
    <source>
        <dbReference type="ARBA" id="ARBA00010992"/>
    </source>
</evidence>
<dbReference type="PROSITE" id="PS50850">
    <property type="entry name" value="MFS"/>
    <property type="match status" value="1"/>
</dbReference>
<evidence type="ECO:0000256" key="6">
    <source>
        <dbReference type="ARBA" id="ARBA00023136"/>
    </source>
</evidence>
<evidence type="ECO:0000259" key="10">
    <source>
        <dbReference type="PROSITE" id="PS50850"/>
    </source>
</evidence>